<keyword evidence="1" id="KW-0808">Transferase</keyword>
<protein>
    <submittedName>
        <fullName evidence="9">Reverse transcriptase domain-containing protein</fullName>
    </submittedName>
</protein>
<keyword evidence="3" id="KW-0540">Nuclease</keyword>
<reference evidence="9" key="1">
    <citation type="journal article" date="2019" name="Sci. Rep.">
        <title>Draft genome of Tanacetum cinerariifolium, the natural source of mosquito coil.</title>
        <authorList>
            <person name="Yamashiro T."/>
            <person name="Shiraishi A."/>
            <person name="Satake H."/>
            <person name="Nakayama K."/>
        </authorList>
    </citation>
    <scope>NUCLEOTIDE SEQUENCE</scope>
</reference>
<feature type="compositionally biased region" description="Basic and acidic residues" evidence="7">
    <location>
        <begin position="528"/>
        <end position="538"/>
    </location>
</feature>
<organism evidence="9">
    <name type="scientific">Tanacetum cinerariifolium</name>
    <name type="common">Dalmatian daisy</name>
    <name type="synonym">Chrysanthemum cinerariifolium</name>
    <dbReference type="NCBI Taxonomy" id="118510"/>
    <lineage>
        <taxon>Eukaryota</taxon>
        <taxon>Viridiplantae</taxon>
        <taxon>Streptophyta</taxon>
        <taxon>Embryophyta</taxon>
        <taxon>Tracheophyta</taxon>
        <taxon>Spermatophyta</taxon>
        <taxon>Magnoliopsida</taxon>
        <taxon>eudicotyledons</taxon>
        <taxon>Gunneridae</taxon>
        <taxon>Pentapetalae</taxon>
        <taxon>asterids</taxon>
        <taxon>campanulids</taxon>
        <taxon>Asterales</taxon>
        <taxon>Asteraceae</taxon>
        <taxon>Asteroideae</taxon>
        <taxon>Anthemideae</taxon>
        <taxon>Anthemidinae</taxon>
        <taxon>Tanacetum</taxon>
    </lineage>
</organism>
<dbReference type="InterPro" id="IPR041373">
    <property type="entry name" value="RT_RNaseH"/>
</dbReference>
<feature type="compositionally biased region" description="Acidic residues" evidence="7">
    <location>
        <begin position="610"/>
        <end position="623"/>
    </location>
</feature>
<dbReference type="PANTHER" id="PTHR11439">
    <property type="entry name" value="GAG-POL-RELATED RETROTRANSPOSON"/>
    <property type="match status" value="1"/>
</dbReference>
<evidence type="ECO:0000256" key="3">
    <source>
        <dbReference type="ARBA" id="ARBA00022722"/>
    </source>
</evidence>
<accession>A0A6L2M821</accession>
<evidence type="ECO:0000256" key="1">
    <source>
        <dbReference type="ARBA" id="ARBA00022679"/>
    </source>
</evidence>
<evidence type="ECO:0000256" key="6">
    <source>
        <dbReference type="ARBA" id="ARBA00022918"/>
    </source>
</evidence>
<evidence type="ECO:0000256" key="2">
    <source>
        <dbReference type="ARBA" id="ARBA00022695"/>
    </source>
</evidence>
<dbReference type="GO" id="GO:0016787">
    <property type="term" value="F:hydrolase activity"/>
    <property type="evidence" value="ECO:0007669"/>
    <property type="project" value="UniProtKB-KW"/>
</dbReference>
<dbReference type="AlphaFoldDB" id="A0A6L2M821"/>
<feature type="domain" description="Reverse transcriptase RNase H-like" evidence="8">
    <location>
        <begin position="2"/>
        <end position="32"/>
    </location>
</feature>
<evidence type="ECO:0000256" key="7">
    <source>
        <dbReference type="SAM" id="MobiDB-lite"/>
    </source>
</evidence>
<dbReference type="GO" id="GO:0003964">
    <property type="term" value="F:RNA-directed DNA polymerase activity"/>
    <property type="evidence" value="ECO:0007669"/>
    <property type="project" value="UniProtKB-KW"/>
</dbReference>
<proteinExistence type="predicted"/>
<dbReference type="EMBL" id="BKCJ010006050">
    <property type="protein sequence ID" value="GEU70081.1"/>
    <property type="molecule type" value="Genomic_DNA"/>
</dbReference>
<feature type="compositionally biased region" description="Basic and acidic residues" evidence="7">
    <location>
        <begin position="561"/>
        <end position="573"/>
    </location>
</feature>
<evidence type="ECO:0000256" key="5">
    <source>
        <dbReference type="ARBA" id="ARBA00022801"/>
    </source>
</evidence>
<feature type="compositionally biased region" description="Acidic residues" evidence="7">
    <location>
        <begin position="545"/>
        <end position="560"/>
    </location>
</feature>
<dbReference type="Pfam" id="PF17917">
    <property type="entry name" value="RT_RNaseH"/>
    <property type="match status" value="1"/>
</dbReference>
<feature type="region of interest" description="Disordered" evidence="7">
    <location>
        <begin position="510"/>
        <end position="639"/>
    </location>
</feature>
<keyword evidence="4" id="KW-0255">Endonuclease</keyword>
<gene>
    <name evidence="9" type="ORF">Tci_042059</name>
</gene>
<comment type="caution">
    <text evidence="9">The sequence shown here is derived from an EMBL/GenBank/DDBJ whole genome shotgun (WGS) entry which is preliminary data.</text>
</comment>
<keyword evidence="6 9" id="KW-0695">RNA-directed DNA polymerase</keyword>
<evidence type="ECO:0000256" key="4">
    <source>
        <dbReference type="ARBA" id="ARBA00022759"/>
    </source>
</evidence>
<feature type="compositionally biased region" description="Basic residues" evidence="7">
    <location>
        <begin position="627"/>
        <end position="639"/>
    </location>
</feature>
<keyword evidence="5" id="KW-0378">Hydrolase</keyword>
<sequence length="639" mass="73353">MVHTDHSALKYLFAKNDAKARLLRWVLLLQEFDFEVLDTKGAENLAADHLSRLENPYENVLDPKEINEKFPLETLSMVTFRGDSNAPWFADFVNYHAGNFIVKVSSGPPFTKMPTSLLKIVTRANNKEKFHNGMRCLKTLSKIARIVKSFMLSILSFIYKSFTSSALIGNPSKYALESLKKYDMKSSDPVDTPTVEKSKLDEVPQRKAIDPTYYRAMVGTLMYLIASRPDLTFAICMCTQYQAKPTEKHLHALMQMLITCQRFYDLLHVLKVCNYWEQGLLAGHQKEQVENRVVELYFVNTVYQLADIFAKALSRERIEFLINKLGMRSFTPETPKQLADEDKDNGDQQIALDDALVTPTNRLKIGKCNHRLSSTLKSNEPTLQVVLDALKITPFYNTFQITANVPKIYMQDFWATVSIHHTSFSFKMNGKSHTLNLENLRDMLQIYPRLTDSKAYKEYYAVASGAEHLKAKTKYKKKADEPVTSSKSKTAPASKAEQIKLATKRNKKDFHMSHANGSGDEVNIQSKVPDEQQQKSDEESWTFSQDEDDVNEEIDVNNDSDEIKYDNDGDDLTHPNLSTYKADDKEEEEKANDDEVSSDHRMYTPPDYQLTDEEENQEGDDEVKEVKRNKMKKRNYTEI</sequence>
<feature type="compositionally biased region" description="Acidic residues" evidence="7">
    <location>
        <begin position="585"/>
        <end position="596"/>
    </location>
</feature>
<name>A0A6L2M821_TANCI</name>
<feature type="compositionally biased region" description="Low complexity" evidence="7">
    <location>
        <begin position="484"/>
        <end position="496"/>
    </location>
</feature>
<evidence type="ECO:0000313" key="9">
    <source>
        <dbReference type="EMBL" id="GEU70081.1"/>
    </source>
</evidence>
<dbReference type="PANTHER" id="PTHR11439:SF495">
    <property type="entry name" value="REVERSE TRANSCRIPTASE, RNA-DEPENDENT DNA POLYMERASE-RELATED"/>
    <property type="match status" value="1"/>
</dbReference>
<keyword evidence="2" id="KW-0548">Nucleotidyltransferase</keyword>
<feature type="region of interest" description="Disordered" evidence="7">
    <location>
        <begin position="473"/>
        <end position="498"/>
    </location>
</feature>
<evidence type="ECO:0000259" key="8">
    <source>
        <dbReference type="Pfam" id="PF17917"/>
    </source>
</evidence>
<dbReference type="GO" id="GO:0004519">
    <property type="term" value="F:endonuclease activity"/>
    <property type="evidence" value="ECO:0007669"/>
    <property type="project" value="UniProtKB-KW"/>
</dbReference>